<gene>
    <name evidence="3" type="ORF">SAMN05443669_103912</name>
</gene>
<dbReference type="STRING" id="69322.SAMN05443669_103912"/>
<dbReference type="Gene3D" id="3.40.50.620">
    <property type="entry name" value="HUPs"/>
    <property type="match status" value="2"/>
</dbReference>
<dbReference type="EMBL" id="FRBU01000039">
    <property type="protein sequence ID" value="SHM47948.1"/>
    <property type="molecule type" value="Genomic_DNA"/>
</dbReference>
<dbReference type="PRINTS" id="PR01438">
    <property type="entry name" value="UNVRSLSTRESS"/>
</dbReference>
<dbReference type="SUPFAM" id="SSF52402">
    <property type="entry name" value="Adenine nucleotide alpha hydrolases-like"/>
    <property type="match status" value="2"/>
</dbReference>
<dbReference type="AlphaFoldDB" id="A0A1M7J4P6"/>
<dbReference type="PANTHER" id="PTHR46268">
    <property type="entry name" value="STRESS RESPONSE PROTEIN NHAX"/>
    <property type="match status" value="1"/>
</dbReference>
<evidence type="ECO:0000313" key="4">
    <source>
        <dbReference type="Proteomes" id="UP000184260"/>
    </source>
</evidence>
<dbReference type="PANTHER" id="PTHR46268:SF6">
    <property type="entry name" value="UNIVERSAL STRESS PROTEIN UP12"/>
    <property type="match status" value="1"/>
</dbReference>
<dbReference type="CDD" id="cd00293">
    <property type="entry name" value="USP-like"/>
    <property type="match status" value="1"/>
</dbReference>
<sequence length="277" mass="31514">MSKKILFPTDFSDASKNAFIYALQLAESIKAEVITIHVYQLPQANYINISEYLHEIYDVTELSNFENYKDEVPSLRRIAEQNNLGHIKISHALILGNLVPAIKKITENEKIDFVVMGTKGATGLKETFFGTVATKVMNDVKALVLIIPEHCLYQPIKKMLFLTQYKSEDTAAFKTVLSLSAIFQAPVDCLRVAHLKDESQHDCRADWKVVMEDNEVVFHSIEGDDVEGIILNFIALHKINLIAMHVYHRNFFEKLFEISLAKKLAFHINVPILGIHE</sequence>
<evidence type="ECO:0000256" key="1">
    <source>
        <dbReference type="ARBA" id="ARBA00008791"/>
    </source>
</evidence>
<keyword evidence="4" id="KW-1185">Reference proteome</keyword>
<dbReference type="Proteomes" id="UP000184260">
    <property type="component" value="Unassembled WGS sequence"/>
</dbReference>
<dbReference type="InterPro" id="IPR014729">
    <property type="entry name" value="Rossmann-like_a/b/a_fold"/>
</dbReference>
<dbReference type="InterPro" id="IPR006016">
    <property type="entry name" value="UspA"/>
</dbReference>
<dbReference type="OrthoDB" id="9788959at2"/>
<feature type="domain" description="UspA" evidence="2">
    <location>
        <begin position="1"/>
        <end position="148"/>
    </location>
</feature>
<dbReference type="InterPro" id="IPR006015">
    <property type="entry name" value="Universal_stress_UspA"/>
</dbReference>
<dbReference type="RefSeq" id="WP_073354948.1">
    <property type="nucleotide sequence ID" value="NZ_FRBU01000039.1"/>
</dbReference>
<accession>A0A1M7J4P6</accession>
<name>A0A1M7J4P6_9FLAO</name>
<organism evidence="3 4">
    <name type="scientific">Flavobacterium xanthum</name>
    <dbReference type="NCBI Taxonomy" id="69322"/>
    <lineage>
        <taxon>Bacteria</taxon>
        <taxon>Pseudomonadati</taxon>
        <taxon>Bacteroidota</taxon>
        <taxon>Flavobacteriia</taxon>
        <taxon>Flavobacteriales</taxon>
        <taxon>Flavobacteriaceae</taxon>
        <taxon>Flavobacterium</taxon>
    </lineage>
</organism>
<dbReference type="Pfam" id="PF00582">
    <property type="entry name" value="Usp"/>
    <property type="match status" value="1"/>
</dbReference>
<evidence type="ECO:0000313" key="3">
    <source>
        <dbReference type="EMBL" id="SHM47948.1"/>
    </source>
</evidence>
<reference evidence="4" key="1">
    <citation type="submission" date="2016-11" db="EMBL/GenBank/DDBJ databases">
        <authorList>
            <person name="Varghese N."/>
            <person name="Submissions S."/>
        </authorList>
    </citation>
    <scope>NUCLEOTIDE SEQUENCE [LARGE SCALE GENOMIC DNA]</scope>
    <source>
        <strain evidence="4">DSM 3661</strain>
    </source>
</reference>
<evidence type="ECO:0000259" key="2">
    <source>
        <dbReference type="Pfam" id="PF00582"/>
    </source>
</evidence>
<protein>
    <submittedName>
        <fullName evidence="3">Nucleotide-binding universal stress protein, UspA family</fullName>
    </submittedName>
</protein>
<proteinExistence type="inferred from homology"/>
<comment type="similarity">
    <text evidence="1">Belongs to the universal stress protein A family.</text>
</comment>